<reference evidence="2" key="2">
    <citation type="submission" date="2020-09" db="EMBL/GenBank/DDBJ databases">
        <authorList>
            <person name="Sun Q."/>
            <person name="Kim S."/>
        </authorList>
    </citation>
    <scope>NUCLEOTIDE SEQUENCE</scope>
    <source>
        <strain evidence="2">KCTC 42650</strain>
    </source>
</reference>
<name>A0A8J3H0Q0_9RHOB</name>
<proteinExistence type="predicted"/>
<evidence type="ECO:0008006" key="4">
    <source>
        <dbReference type="Google" id="ProtNLM"/>
    </source>
</evidence>
<reference evidence="2" key="1">
    <citation type="journal article" date="2014" name="Int. J. Syst. Evol. Microbiol.">
        <title>Complete genome sequence of Corynebacterium casei LMG S-19264T (=DSM 44701T), isolated from a smear-ripened cheese.</title>
        <authorList>
            <consortium name="US DOE Joint Genome Institute (JGI-PGF)"/>
            <person name="Walter F."/>
            <person name="Albersmeier A."/>
            <person name="Kalinowski J."/>
            <person name="Ruckert C."/>
        </authorList>
    </citation>
    <scope>NUCLEOTIDE SEQUENCE</scope>
    <source>
        <strain evidence="2">KCTC 42650</strain>
    </source>
</reference>
<dbReference type="Proteomes" id="UP000626220">
    <property type="component" value="Unassembled WGS sequence"/>
</dbReference>
<keyword evidence="1" id="KW-1133">Transmembrane helix</keyword>
<feature type="transmembrane region" description="Helical" evidence="1">
    <location>
        <begin position="30"/>
        <end position="52"/>
    </location>
</feature>
<evidence type="ECO:0000256" key="1">
    <source>
        <dbReference type="SAM" id="Phobius"/>
    </source>
</evidence>
<protein>
    <recommendedName>
        <fullName evidence="4">CTP synthetase</fullName>
    </recommendedName>
</protein>
<keyword evidence="3" id="KW-1185">Reference proteome</keyword>
<gene>
    <name evidence="2" type="ORF">GCM10017056_35200</name>
</gene>
<comment type="caution">
    <text evidence="2">The sequence shown here is derived from an EMBL/GenBank/DDBJ whole genome shotgun (WGS) entry which is preliminary data.</text>
</comment>
<accession>A0A8J3H0Q0</accession>
<evidence type="ECO:0000313" key="2">
    <source>
        <dbReference type="EMBL" id="GHF60793.1"/>
    </source>
</evidence>
<dbReference type="RefSeq" id="WP_189681424.1">
    <property type="nucleotide sequence ID" value="NZ_BNCJ01000012.1"/>
</dbReference>
<evidence type="ECO:0000313" key="3">
    <source>
        <dbReference type="Proteomes" id="UP000626220"/>
    </source>
</evidence>
<dbReference type="EMBL" id="BNCJ01000012">
    <property type="protein sequence ID" value="GHF60793.1"/>
    <property type="molecule type" value="Genomic_DNA"/>
</dbReference>
<keyword evidence="1" id="KW-0472">Membrane</keyword>
<organism evidence="2 3">
    <name type="scientific">Seohaeicola zhoushanensis</name>
    <dbReference type="NCBI Taxonomy" id="1569283"/>
    <lineage>
        <taxon>Bacteria</taxon>
        <taxon>Pseudomonadati</taxon>
        <taxon>Pseudomonadota</taxon>
        <taxon>Alphaproteobacteria</taxon>
        <taxon>Rhodobacterales</taxon>
        <taxon>Roseobacteraceae</taxon>
        <taxon>Seohaeicola</taxon>
    </lineage>
</organism>
<dbReference type="AlphaFoldDB" id="A0A8J3H0Q0"/>
<sequence length="71" mass="7554">MRHWLSHFITALAVLCLAGAALVGALALGFYYWGAVLLAGAIGAALGLPVGWTVTRAIRRNDPNWPARRPA</sequence>
<keyword evidence="1" id="KW-0812">Transmembrane</keyword>